<accession>A0ABU4VLR1</accession>
<gene>
    <name evidence="2" type="ORF">SK069_14370</name>
</gene>
<keyword evidence="1" id="KW-1133">Transmembrane helix</keyword>
<keyword evidence="3" id="KW-1185">Reference proteome</keyword>
<dbReference type="EMBL" id="JAXAVX010000008">
    <property type="protein sequence ID" value="MDX8152784.1"/>
    <property type="molecule type" value="Genomic_DNA"/>
</dbReference>
<evidence type="ECO:0000313" key="2">
    <source>
        <dbReference type="EMBL" id="MDX8152784.1"/>
    </source>
</evidence>
<dbReference type="Proteomes" id="UP001277761">
    <property type="component" value="Unassembled WGS sequence"/>
</dbReference>
<evidence type="ECO:0008006" key="4">
    <source>
        <dbReference type="Google" id="ProtNLM"/>
    </source>
</evidence>
<evidence type="ECO:0000313" key="3">
    <source>
        <dbReference type="Proteomes" id="UP001277761"/>
    </source>
</evidence>
<feature type="transmembrane region" description="Helical" evidence="1">
    <location>
        <begin position="36"/>
        <end position="57"/>
    </location>
</feature>
<evidence type="ECO:0000256" key="1">
    <source>
        <dbReference type="SAM" id="Phobius"/>
    </source>
</evidence>
<feature type="transmembrane region" description="Helical" evidence="1">
    <location>
        <begin position="129"/>
        <end position="150"/>
    </location>
</feature>
<feature type="transmembrane region" description="Helical" evidence="1">
    <location>
        <begin position="91"/>
        <end position="108"/>
    </location>
</feature>
<feature type="transmembrane region" description="Helical" evidence="1">
    <location>
        <begin position="170"/>
        <end position="195"/>
    </location>
</feature>
<sequence>MASRDEVSAAREVAYRAARQETGAALRNWLSHPRQLAPWVAISALIAAILLVATLVIGNVAHADPSRGGQLIAADPRTRFADMTFVSGRNLTVLLLHLMVCLATYLARRSLPLQAEEMSGMNRAVHHHAAGPALIVVAGLTLYSIGQQAYILGHALADASSVLGMSPDAVLLRLLPHAVPELIAVFLPLAAALWLQREDRAHDLLAATVACAIIGVPVVLASAWIEVAVASHYF</sequence>
<name>A0ABU4VLR1_9ACTN</name>
<feature type="transmembrane region" description="Helical" evidence="1">
    <location>
        <begin position="204"/>
        <end position="225"/>
    </location>
</feature>
<proteinExistence type="predicted"/>
<organism evidence="2 3">
    <name type="scientific">Patulibacter brassicae</name>
    <dbReference type="NCBI Taxonomy" id="1705717"/>
    <lineage>
        <taxon>Bacteria</taxon>
        <taxon>Bacillati</taxon>
        <taxon>Actinomycetota</taxon>
        <taxon>Thermoleophilia</taxon>
        <taxon>Solirubrobacterales</taxon>
        <taxon>Patulibacteraceae</taxon>
        <taxon>Patulibacter</taxon>
    </lineage>
</organism>
<comment type="caution">
    <text evidence="2">The sequence shown here is derived from an EMBL/GenBank/DDBJ whole genome shotgun (WGS) entry which is preliminary data.</text>
</comment>
<dbReference type="RefSeq" id="WP_319954940.1">
    <property type="nucleotide sequence ID" value="NZ_JAXAVX010000008.1"/>
</dbReference>
<protein>
    <recommendedName>
        <fullName evidence="4">Stage II sporulation protein M</fullName>
    </recommendedName>
</protein>
<reference evidence="2 3" key="1">
    <citation type="submission" date="2023-11" db="EMBL/GenBank/DDBJ databases">
        <authorList>
            <person name="Xu M."/>
            <person name="Jiang T."/>
        </authorList>
    </citation>
    <scope>NUCLEOTIDE SEQUENCE [LARGE SCALE GENOMIC DNA]</scope>
    <source>
        <strain evidence="2 3">SD</strain>
    </source>
</reference>
<keyword evidence="1" id="KW-0812">Transmembrane</keyword>
<keyword evidence="1" id="KW-0472">Membrane</keyword>